<dbReference type="eggNOG" id="ENOG5032CRB">
    <property type="taxonomic scope" value="Bacteria"/>
</dbReference>
<accession>C6C0Q8</accession>
<dbReference type="KEGG" id="dsa:Desal_2953"/>
<evidence type="ECO:0000313" key="2">
    <source>
        <dbReference type="Proteomes" id="UP000002601"/>
    </source>
</evidence>
<protein>
    <submittedName>
        <fullName evidence="1">Uncharacterized protein</fullName>
    </submittedName>
</protein>
<reference evidence="1 2" key="1">
    <citation type="submission" date="2009-06" db="EMBL/GenBank/DDBJ databases">
        <title>Complete sequence of Desulfovibrio salexigens DSM 2638.</title>
        <authorList>
            <consortium name="US DOE Joint Genome Institute"/>
            <person name="Lucas S."/>
            <person name="Copeland A."/>
            <person name="Lapidus A."/>
            <person name="Glavina del Rio T."/>
            <person name="Tice H."/>
            <person name="Bruce D."/>
            <person name="Goodwin L."/>
            <person name="Pitluck S."/>
            <person name="Munk A.C."/>
            <person name="Brettin T."/>
            <person name="Detter J.C."/>
            <person name="Han C."/>
            <person name="Tapia R."/>
            <person name="Larimer F."/>
            <person name="Land M."/>
            <person name="Hauser L."/>
            <person name="Kyrpides N."/>
            <person name="Anderson I."/>
            <person name="Wall J.D."/>
            <person name="Arkin A.P."/>
            <person name="Dehal P."/>
            <person name="Chivian D."/>
            <person name="Giles B."/>
            <person name="Hazen T.C."/>
        </authorList>
    </citation>
    <scope>NUCLEOTIDE SEQUENCE [LARGE SCALE GENOMIC DNA]</scope>
    <source>
        <strain evidence="2">ATCC 14822 / DSM 2638 / NCIMB 8403 / VKM B-1763</strain>
    </source>
</reference>
<gene>
    <name evidence="1" type="ordered locus">Desal_2953</name>
</gene>
<dbReference type="OrthoDB" id="5458150at2"/>
<organism evidence="1 2">
    <name type="scientific">Maridesulfovibrio salexigens (strain ATCC 14822 / DSM 2638 / NCIMB 8403 / VKM B-1763)</name>
    <name type="common">Desulfovibrio salexigens</name>
    <dbReference type="NCBI Taxonomy" id="526222"/>
    <lineage>
        <taxon>Bacteria</taxon>
        <taxon>Pseudomonadati</taxon>
        <taxon>Thermodesulfobacteriota</taxon>
        <taxon>Desulfovibrionia</taxon>
        <taxon>Desulfovibrionales</taxon>
        <taxon>Desulfovibrionaceae</taxon>
        <taxon>Maridesulfovibrio</taxon>
    </lineage>
</organism>
<sequence>MEEERALCLTRQALARAQCKDPHEFSYVGKKRDNIYIYNSFYGAKYTDFFCKIDDGEITIMSRKKKFRRSVKYYIDENECGIIEYFPASCTKRSVIKCCFPKSEKELKADKEAEFWQRSVPDLLKEDQEKALKALQNRTSKSSETKPEEQ</sequence>
<evidence type="ECO:0000313" key="1">
    <source>
        <dbReference type="EMBL" id="ACS81005.1"/>
    </source>
</evidence>
<dbReference type="HOGENOM" id="CLU_1737564_0_0_7"/>
<proteinExistence type="predicted"/>
<dbReference type="Proteomes" id="UP000002601">
    <property type="component" value="Chromosome"/>
</dbReference>
<name>C6C0Q8_MARSD</name>
<dbReference type="AlphaFoldDB" id="C6C0Q8"/>
<dbReference type="EMBL" id="CP001649">
    <property type="protein sequence ID" value="ACS81005.1"/>
    <property type="molecule type" value="Genomic_DNA"/>
</dbReference>
<keyword evidence="2" id="KW-1185">Reference proteome</keyword>